<evidence type="ECO:0000256" key="1">
    <source>
        <dbReference type="ARBA" id="ARBA00005182"/>
    </source>
</evidence>
<dbReference type="SUPFAM" id="SSF48179">
    <property type="entry name" value="6-phosphogluconate dehydrogenase C-terminal domain-like"/>
    <property type="match status" value="1"/>
</dbReference>
<dbReference type="InterPro" id="IPR008927">
    <property type="entry name" value="6-PGluconate_DH-like_C_sf"/>
</dbReference>
<dbReference type="Proteomes" id="UP001307839">
    <property type="component" value="Unassembled WGS sequence"/>
</dbReference>
<dbReference type="InterPro" id="IPR001732">
    <property type="entry name" value="UDP-Glc/GDP-Man_DH_N"/>
</dbReference>
<dbReference type="NCBIfam" id="TIGR03026">
    <property type="entry name" value="NDP-sugDHase"/>
    <property type="match status" value="1"/>
</dbReference>
<feature type="binding site" description="in chain A" evidence="11">
    <location>
        <position position="30"/>
    </location>
    <ligand>
        <name>NAD(+)</name>
        <dbReference type="ChEBI" id="CHEBI:57540"/>
        <note>ligand shared between homodimeric partners</note>
    </ligand>
</feature>
<organism evidence="13 14">
    <name type="scientific">Pseudomonas auratipiscis</name>
    <dbReference type="NCBI Taxonomy" id="3115853"/>
    <lineage>
        <taxon>Bacteria</taxon>
        <taxon>Pseudomonadati</taxon>
        <taxon>Pseudomonadota</taxon>
        <taxon>Gammaproteobacteria</taxon>
        <taxon>Pseudomonadales</taxon>
        <taxon>Pseudomonadaceae</taxon>
        <taxon>Pseudomonas</taxon>
    </lineage>
</organism>
<evidence type="ECO:0000313" key="14">
    <source>
        <dbReference type="Proteomes" id="UP001307839"/>
    </source>
</evidence>
<evidence type="ECO:0000313" key="13">
    <source>
        <dbReference type="EMBL" id="MEE1868085.1"/>
    </source>
</evidence>
<feature type="binding site" description="in chain B" evidence="10">
    <location>
        <position position="262"/>
    </location>
    <ligand>
        <name>GDP-alpha-D-mannuronate</name>
        <dbReference type="ChEBI" id="CHEBI:84886"/>
        <note>ligand shared between homodimeric partners</note>
    </ligand>
</feature>
<evidence type="ECO:0000256" key="5">
    <source>
        <dbReference type="ARBA" id="ARBA00022841"/>
    </source>
</evidence>
<evidence type="ECO:0000256" key="10">
    <source>
        <dbReference type="PIRSR" id="PIRSR500135-2"/>
    </source>
</evidence>
<feature type="binding site" description="in chain A" evidence="11">
    <location>
        <position position="10"/>
    </location>
    <ligand>
        <name>NAD(+)</name>
        <dbReference type="ChEBI" id="CHEBI:57540"/>
        <note>ligand shared between homodimeric partners</note>
    </ligand>
</feature>
<evidence type="ECO:0000256" key="9">
    <source>
        <dbReference type="PIRSR" id="PIRSR500135-1"/>
    </source>
</evidence>
<keyword evidence="6 8" id="KW-0560">Oxidoreductase</keyword>
<evidence type="ECO:0000256" key="6">
    <source>
        <dbReference type="ARBA" id="ARBA00023002"/>
    </source>
</evidence>
<keyword evidence="5 8" id="KW-0016">Alginate biosynthesis</keyword>
<dbReference type="EC" id="1.1.1.132" evidence="3 8"/>
<feature type="binding site" description="in chain B" evidence="10">
    <location>
        <position position="257"/>
    </location>
    <ligand>
        <name>GDP-alpha-D-mannuronate</name>
        <dbReference type="ChEBI" id="CHEBI:84886"/>
        <note>ligand shared between homodimeric partners</note>
    </ligand>
</feature>
<feature type="binding site" description="in chain B" evidence="10">
    <location>
        <position position="256"/>
    </location>
    <ligand>
        <name>GDP-alpha-D-mannuronate</name>
        <dbReference type="ChEBI" id="CHEBI:84886"/>
        <note>ligand shared between homodimeric partners</note>
    </ligand>
</feature>
<feature type="binding site" description="in chain A" evidence="10">
    <location>
        <position position="217"/>
    </location>
    <ligand>
        <name>GDP-alpha-D-mannuronate</name>
        <dbReference type="ChEBI" id="CHEBI:84886"/>
        <note>ligand shared between homodimeric partners</note>
    </ligand>
</feature>
<protein>
    <recommendedName>
        <fullName evidence="4 8">GDP-mannose 6-dehydrogenase</fullName>
        <ecNumber evidence="3 8">1.1.1.132</ecNumber>
    </recommendedName>
</protein>
<evidence type="ECO:0000256" key="8">
    <source>
        <dbReference type="PIRNR" id="PIRNR000124"/>
    </source>
</evidence>
<keyword evidence="7 8" id="KW-0520">NAD</keyword>
<dbReference type="SUPFAM" id="SSF52413">
    <property type="entry name" value="UDP-glucose/GDP-mannose dehydrogenase C-terminal domain"/>
    <property type="match status" value="1"/>
</dbReference>
<accession>A0AB35WYH7</accession>
<evidence type="ECO:0000256" key="2">
    <source>
        <dbReference type="ARBA" id="ARBA00006601"/>
    </source>
</evidence>
<dbReference type="InterPro" id="IPR036220">
    <property type="entry name" value="UDP-Glc/GDP-Man_DH_C_sf"/>
</dbReference>
<feature type="binding site" description="in chain A" evidence="10">
    <location>
        <position position="161"/>
    </location>
    <ligand>
        <name>GDP-alpha-D-mannuronate</name>
        <dbReference type="ChEBI" id="CHEBI:84886"/>
        <note>ligand shared between homodimeric partners</note>
    </ligand>
</feature>
<dbReference type="Pfam" id="PF00984">
    <property type="entry name" value="UDPG_MGDP_dh"/>
    <property type="match status" value="1"/>
</dbReference>
<dbReference type="PANTHER" id="PTHR43750:SF1">
    <property type="entry name" value="GDP-MANNOSE 6-DEHYDROGENASE"/>
    <property type="match status" value="1"/>
</dbReference>
<evidence type="ECO:0000256" key="7">
    <source>
        <dbReference type="ARBA" id="ARBA00023027"/>
    </source>
</evidence>
<feature type="binding site" description="in chain B" evidence="10">
    <location>
        <position position="324"/>
    </location>
    <ligand>
        <name>GDP-alpha-D-mannuronate</name>
        <dbReference type="ChEBI" id="CHEBI:84886"/>
        <note>ligand shared between homodimeric partners</note>
    </ligand>
</feature>
<dbReference type="RefSeq" id="WP_330080109.1">
    <property type="nucleotide sequence ID" value="NZ_JAZDCU010000011.1"/>
</dbReference>
<evidence type="ECO:0000256" key="11">
    <source>
        <dbReference type="PIRSR" id="PIRSR500135-3"/>
    </source>
</evidence>
<dbReference type="InterPro" id="IPR028358">
    <property type="entry name" value="GDPman_DH"/>
</dbReference>
<comment type="similarity">
    <text evidence="2 8">Belongs to the UDP-glucose/GDP-mannose dehydrogenase family.</text>
</comment>
<feature type="binding site" description="in chain B" evidence="11">
    <location>
        <position position="271"/>
    </location>
    <ligand>
        <name>NAD(+)</name>
        <dbReference type="ChEBI" id="CHEBI:57540"/>
        <note>ligand shared between homodimeric partners</note>
    </ligand>
</feature>
<name>A0AB35WYH7_9PSED</name>
<dbReference type="Pfam" id="PF03720">
    <property type="entry name" value="UDPG_MGDP_dh_C"/>
    <property type="match status" value="1"/>
</dbReference>
<dbReference type="Gene3D" id="3.40.50.720">
    <property type="entry name" value="NAD(P)-binding Rossmann-like Domain"/>
    <property type="match status" value="2"/>
</dbReference>
<feature type="binding site" description="in chain A" evidence="11">
    <location>
        <position position="124"/>
    </location>
    <ligand>
        <name>NAD(+)</name>
        <dbReference type="ChEBI" id="CHEBI:57540"/>
        <note>ligand shared between homodimeric partners</note>
    </ligand>
</feature>
<dbReference type="SUPFAM" id="SSF51735">
    <property type="entry name" value="NAD(P)-binding Rossmann-fold domains"/>
    <property type="match status" value="1"/>
</dbReference>
<feature type="binding site" description="in chain A" evidence="10">
    <location>
        <position position="214"/>
    </location>
    <ligand>
        <name>GDP-alpha-D-mannuronate</name>
        <dbReference type="ChEBI" id="CHEBI:84886"/>
        <note>ligand shared between homodimeric partners</note>
    </ligand>
</feature>
<dbReference type="InterPro" id="IPR014027">
    <property type="entry name" value="UDP-Glc/GDP-Man_DH_C"/>
</dbReference>
<dbReference type="PIRSF" id="PIRSF500135">
    <property type="entry name" value="GDPman_DH"/>
    <property type="match status" value="1"/>
</dbReference>
<feature type="binding site" description="in chain B" evidence="10">
    <location>
        <position position="265"/>
    </location>
    <ligand>
        <name>GDP-alpha-D-mannuronate</name>
        <dbReference type="ChEBI" id="CHEBI:84886"/>
        <note>ligand shared between homodimeric partners</note>
    </ligand>
</feature>
<dbReference type="PANTHER" id="PTHR43750">
    <property type="entry name" value="UDP-GLUCOSE 6-DEHYDROGENASE TUAD"/>
    <property type="match status" value="1"/>
</dbReference>
<dbReference type="GO" id="GO:0042121">
    <property type="term" value="P:alginic acid biosynthetic process"/>
    <property type="evidence" value="ECO:0007669"/>
    <property type="project" value="UniProtKB-KW"/>
</dbReference>
<comment type="pathway">
    <text evidence="1 8">Glycan biosynthesis; alginate biosynthesis.</text>
</comment>
<feature type="binding site" description="in chain A" evidence="10">
    <location>
        <position position="210"/>
    </location>
    <ligand>
        <name>GDP-alpha-D-mannuronate</name>
        <dbReference type="ChEBI" id="CHEBI:84886"/>
        <note>ligand shared between homodimeric partners</note>
    </ligand>
</feature>
<feature type="domain" description="UDP-glucose/GDP-mannose dehydrogenase C-terminal" evidence="12">
    <location>
        <begin position="317"/>
        <end position="425"/>
    </location>
</feature>
<evidence type="ECO:0000256" key="4">
    <source>
        <dbReference type="ARBA" id="ARBA00020994"/>
    </source>
</evidence>
<feature type="binding site" description="in chain B" evidence="11">
    <location>
        <position position="331"/>
    </location>
    <ligand>
        <name>NAD(+)</name>
        <dbReference type="ChEBI" id="CHEBI:57540"/>
        <note>ligand shared between homodimeric partners</note>
    </ligand>
</feature>
<dbReference type="EMBL" id="JAZDQP010000011">
    <property type="protein sequence ID" value="MEE1868085.1"/>
    <property type="molecule type" value="Genomic_DNA"/>
</dbReference>
<feature type="binding site" description="in chain B" evidence="10">
    <location>
        <position position="259"/>
    </location>
    <ligand>
        <name>GDP-alpha-D-mannuronate</name>
        <dbReference type="ChEBI" id="CHEBI:84886"/>
        <note>ligand shared between homodimeric partners</note>
    </ligand>
</feature>
<reference evidence="13 14" key="1">
    <citation type="submission" date="2024-01" db="EMBL/GenBank/DDBJ databases">
        <title>Unpublished Manusciprt.</title>
        <authorList>
            <person name="Duman M."/>
            <person name="Valdes E.G."/>
            <person name="Ajmi N."/>
            <person name="Altun S."/>
            <person name="Saticioglu I.B."/>
        </authorList>
    </citation>
    <scope>NUCLEOTIDE SEQUENCE [LARGE SCALE GENOMIC DNA]</scope>
    <source>
        <strain evidence="13 14">120P</strain>
    </source>
</reference>
<feature type="active site" description="Nucleophile" evidence="9">
    <location>
        <position position="268"/>
    </location>
</feature>
<evidence type="ECO:0000259" key="12">
    <source>
        <dbReference type="SMART" id="SM00984"/>
    </source>
</evidence>
<dbReference type="Pfam" id="PF03721">
    <property type="entry name" value="UDPG_MGDP_dh_N"/>
    <property type="match status" value="1"/>
</dbReference>
<dbReference type="InterPro" id="IPR036291">
    <property type="entry name" value="NAD(P)-bd_dom_sf"/>
</dbReference>
<feature type="binding site" description="in chain A" evidence="11">
    <location>
        <position position="35"/>
    </location>
    <ligand>
        <name>NAD(+)</name>
        <dbReference type="ChEBI" id="CHEBI:57540"/>
        <note>ligand shared between homodimeric partners</note>
    </ligand>
</feature>
<proteinExistence type="inferred from homology"/>
<dbReference type="GO" id="GO:0047919">
    <property type="term" value="F:GDP-mannose 6-dehydrogenase activity"/>
    <property type="evidence" value="ECO:0007669"/>
    <property type="project" value="UniProtKB-EC"/>
</dbReference>
<gene>
    <name evidence="13" type="primary">algD</name>
    <name evidence="13" type="ORF">V0R53_16985</name>
</gene>
<keyword evidence="14" id="KW-1185">Reference proteome</keyword>
<dbReference type="PIRSF" id="PIRSF000124">
    <property type="entry name" value="UDPglc_GDPman_dh"/>
    <property type="match status" value="1"/>
</dbReference>
<dbReference type="Gene3D" id="1.20.5.170">
    <property type="match status" value="1"/>
</dbReference>
<dbReference type="InterPro" id="IPR014026">
    <property type="entry name" value="UDP-Glc/GDP-Man_DH_dimer"/>
</dbReference>
<comment type="catalytic activity">
    <reaction evidence="8">
        <text>GDP-alpha-D-mannose + 2 NAD(+) + H2O = GDP-alpha-D-mannuronate + 2 NADH + 3 H(+)</text>
        <dbReference type="Rhea" id="RHEA:21728"/>
        <dbReference type="ChEBI" id="CHEBI:15377"/>
        <dbReference type="ChEBI" id="CHEBI:15378"/>
        <dbReference type="ChEBI" id="CHEBI:57527"/>
        <dbReference type="ChEBI" id="CHEBI:57540"/>
        <dbReference type="ChEBI" id="CHEBI:57945"/>
        <dbReference type="ChEBI" id="CHEBI:84886"/>
        <dbReference type="EC" id="1.1.1.132"/>
    </reaction>
</comment>
<feature type="binding site" description="in chain A" evidence="11">
    <location>
        <position position="86"/>
    </location>
    <ligand>
        <name>NAD(+)</name>
        <dbReference type="ChEBI" id="CHEBI:57540"/>
        <note>ligand shared between homodimeric partners</note>
    </ligand>
</feature>
<dbReference type="InterPro" id="IPR017476">
    <property type="entry name" value="UDP-Glc/GDP-Man"/>
</dbReference>
<feature type="binding site" description="in chain A" evidence="10">
    <location>
        <position position="225"/>
    </location>
    <ligand>
        <name>GDP-alpha-D-mannuronate</name>
        <dbReference type="ChEBI" id="CHEBI:84886"/>
        <note>ligand shared between homodimeric partners</note>
    </ligand>
</feature>
<comment type="caution">
    <text evidence="13">The sequence shown here is derived from an EMBL/GenBank/DDBJ whole genome shotgun (WGS) entry which is preliminary data.</text>
</comment>
<sequence>MRISIFGLGYVGAVCAGCLSARGHEVIGVDVSKTKIDLINQGKSPIVEPGLETLLQQGIDTGRLRGTTDFAAAIRDSELSMICVGTPSKKNGDLGLEYIESVCREIGYVLREKATRHTIVVRSTVLPGTVKNVVIPILEDCSGKKAGVDFGVAVNPEFLRESTAIKDYDQPPMTVIGELDKASGDVLQSLYEELDAPIIRKDIEVAEMIKYTCNVWHAAKVTFANEIGNIAKAVGVDGREVMDVVCQDKSLNLSQYYMRPGFAFGGSCLPKDVRALTYRASSLDIKAPLLNSLMTSNDSQVQNAFDIIESHDKRKVALLGLSFKAGTDDLRESPLVELAERLIGKGYELNIYDSNVEYARVHGANKEYIESKIPHVSSLLNADFDQVIKHADVIVLGNRDEKFRALAQQAPEGKQVIDLVGFMSKATSPTTRTEGICW</sequence>
<dbReference type="AlphaFoldDB" id="A0AB35WYH7"/>
<dbReference type="GO" id="GO:0051287">
    <property type="term" value="F:NAD binding"/>
    <property type="evidence" value="ECO:0007669"/>
    <property type="project" value="InterPro"/>
</dbReference>
<feature type="binding site" description="in chain A" evidence="11">
    <location>
        <position position="11"/>
    </location>
    <ligand>
        <name>NAD(+)</name>
        <dbReference type="ChEBI" id="CHEBI:57540"/>
        <note>ligand shared between homodimeric partners</note>
    </ligand>
</feature>
<dbReference type="SMART" id="SM00984">
    <property type="entry name" value="UDPG_MGDP_dh_C"/>
    <property type="match status" value="1"/>
</dbReference>
<evidence type="ECO:0000256" key="3">
    <source>
        <dbReference type="ARBA" id="ARBA00012932"/>
    </source>
</evidence>